<dbReference type="EMBL" id="JALLAZ020000592">
    <property type="protein sequence ID" value="KAL3791456.1"/>
    <property type="molecule type" value="Genomic_DNA"/>
</dbReference>
<organism evidence="3 4">
    <name type="scientific">Stephanodiscus triporus</name>
    <dbReference type="NCBI Taxonomy" id="2934178"/>
    <lineage>
        <taxon>Eukaryota</taxon>
        <taxon>Sar</taxon>
        <taxon>Stramenopiles</taxon>
        <taxon>Ochrophyta</taxon>
        <taxon>Bacillariophyta</taxon>
        <taxon>Coscinodiscophyceae</taxon>
        <taxon>Thalassiosirophycidae</taxon>
        <taxon>Stephanodiscales</taxon>
        <taxon>Stephanodiscaceae</taxon>
        <taxon>Stephanodiscus</taxon>
    </lineage>
</organism>
<reference evidence="3 4" key="1">
    <citation type="submission" date="2024-10" db="EMBL/GenBank/DDBJ databases">
        <title>Updated reference genomes for cyclostephanoid diatoms.</title>
        <authorList>
            <person name="Roberts W.R."/>
            <person name="Alverson A.J."/>
        </authorList>
    </citation>
    <scope>NUCLEOTIDE SEQUENCE [LARGE SCALE GENOMIC DNA]</scope>
    <source>
        <strain evidence="3 4">AJA276-08</strain>
    </source>
</reference>
<feature type="coiled-coil region" evidence="1">
    <location>
        <begin position="587"/>
        <end position="614"/>
    </location>
</feature>
<feature type="compositionally biased region" description="Polar residues" evidence="2">
    <location>
        <begin position="108"/>
        <end position="119"/>
    </location>
</feature>
<name>A0ABD3PUQ0_9STRA</name>
<feature type="coiled-coil region" evidence="1">
    <location>
        <begin position="351"/>
        <end position="378"/>
    </location>
</feature>
<accession>A0ABD3PUQ0</accession>
<dbReference type="Proteomes" id="UP001530315">
    <property type="component" value="Unassembled WGS sequence"/>
</dbReference>
<feature type="coiled-coil region" evidence="1">
    <location>
        <begin position="421"/>
        <end position="511"/>
    </location>
</feature>
<evidence type="ECO:0000313" key="3">
    <source>
        <dbReference type="EMBL" id="KAL3791456.1"/>
    </source>
</evidence>
<evidence type="ECO:0000256" key="1">
    <source>
        <dbReference type="SAM" id="Coils"/>
    </source>
</evidence>
<dbReference type="Gene3D" id="1.10.287.1490">
    <property type="match status" value="1"/>
</dbReference>
<keyword evidence="1" id="KW-0175">Coiled coil</keyword>
<keyword evidence="4" id="KW-1185">Reference proteome</keyword>
<evidence type="ECO:0000256" key="2">
    <source>
        <dbReference type="SAM" id="MobiDB-lite"/>
    </source>
</evidence>
<evidence type="ECO:0000313" key="4">
    <source>
        <dbReference type="Proteomes" id="UP001530315"/>
    </source>
</evidence>
<feature type="region of interest" description="Disordered" evidence="2">
    <location>
        <begin position="108"/>
        <end position="128"/>
    </location>
</feature>
<sequence length="700" mass="78481">MVRYSFYGPSAVGTKEHADELDESIEVEAGAITNMGGSSYCISKSHNEPYLSAPFSETIDGVTKSYDSNDSRRESDDNFSRLEVSSSGTKSSTDDMKDYKVKWTSTEVTEMESWPSQGFSEDREDGGVVNSAEDLDETDTDRESEDENLSAITESLEGEIVNETEDGGSEVDGFEDECVKDVHASSEDQEDELIIATEEGPKVKGVVDECIVMADARIESEACRTVASSDKLAAMMRDRVQAIKSIRGLLEREHQENDTVVELNNKMKILHYDIACKGQANKELMKTVDYLKSKNKDYAKQMIQLSSTVDELVLTKTENIQRISVLENDAAAKTIMIDEITAEIHNKNGLLIEKTAEIDELTEQIQRFKAKNDGLKMAVEDLVASNKDNIKQVTMLEDDVAAKKSMIDEMSVDIHKWSTACEKKAAENAALNEQLERSKAEIDGLKAVVQDLESTNTLFASELENMVSALQDVVELNGDLQAKVEQVNFANEELREENNANEEKIAESLELIEDLTKSLNDERTIHEREMEDMKKIMETEKETNAIIVRKMEENLEDVTARLTADMLAQKKSMELTTASLTKSLDEAMEAMEKRKNMLCQNKQLQTQIEKLKSSAEGMAGAIGELEKNVEEEFKIASQLKDGTEKLLSMLGDDKNSNYVDDVKNLLGDVRMIQSWQLSHFQLLNQLVTENREQIRSIQLL</sequence>
<proteinExistence type="predicted"/>
<feature type="compositionally biased region" description="Basic and acidic residues" evidence="2">
    <location>
        <begin position="67"/>
        <end position="80"/>
    </location>
</feature>
<gene>
    <name evidence="3" type="ORF">ACHAW5_008075</name>
</gene>
<dbReference type="AlphaFoldDB" id="A0ABD3PUQ0"/>
<feature type="region of interest" description="Disordered" evidence="2">
    <location>
        <begin position="64"/>
        <end position="95"/>
    </location>
</feature>
<protein>
    <submittedName>
        <fullName evidence="3">Uncharacterized protein</fullName>
    </submittedName>
</protein>
<comment type="caution">
    <text evidence="3">The sequence shown here is derived from an EMBL/GenBank/DDBJ whole genome shotgun (WGS) entry which is preliminary data.</text>
</comment>